<feature type="transmembrane region" description="Helical" evidence="1">
    <location>
        <begin position="13"/>
        <end position="33"/>
    </location>
</feature>
<comment type="caution">
    <text evidence="2">The sequence shown here is derived from an EMBL/GenBank/DDBJ whole genome shotgun (WGS) entry which is preliminary data.</text>
</comment>
<evidence type="ECO:0000256" key="1">
    <source>
        <dbReference type="SAM" id="Phobius"/>
    </source>
</evidence>
<keyword evidence="3" id="KW-1185">Reference proteome</keyword>
<reference evidence="3" key="1">
    <citation type="journal article" date="2019" name="Int. J. Syst. Evol. Microbiol.">
        <title>The Global Catalogue of Microorganisms (GCM) 10K type strain sequencing project: providing services to taxonomists for standard genome sequencing and annotation.</title>
        <authorList>
            <consortium name="The Broad Institute Genomics Platform"/>
            <consortium name="The Broad Institute Genome Sequencing Center for Infectious Disease"/>
            <person name="Wu L."/>
            <person name="Ma J."/>
        </authorList>
    </citation>
    <scope>NUCLEOTIDE SEQUENCE [LARGE SCALE GENOMIC DNA]</scope>
    <source>
        <strain evidence="3">JCM 11650</strain>
    </source>
</reference>
<proteinExistence type="predicted"/>
<gene>
    <name evidence="2" type="ORF">ACFSDA_04665</name>
</gene>
<accession>A0ABW4PW50</accession>
<protein>
    <submittedName>
        <fullName evidence="2">Uncharacterized protein</fullName>
    </submittedName>
</protein>
<organism evidence="2 3">
    <name type="scientific">Brachybacterium rhamnosum</name>
    <dbReference type="NCBI Taxonomy" id="173361"/>
    <lineage>
        <taxon>Bacteria</taxon>
        <taxon>Bacillati</taxon>
        <taxon>Actinomycetota</taxon>
        <taxon>Actinomycetes</taxon>
        <taxon>Micrococcales</taxon>
        <taxon>Dermabacteraceae</taxon>
        <taxon>Brachybacterium</taxon>
    </lineage>
</organism>
<name>A0ABW4PW50_9MICO</name>
<sequence>MFALLGGLVATGIGARGGLLVGVVGLILSGLFLPWRVSRRQSA</sequence>
<dbReference type="EMBL" id="JBHUFL010000002">
    <property type="protein sequence ID" value="MFD1834365.1"/>
    <property type="molecule type" value="Genomic_DNA"/>
</dbReference>
<evidence type="ECO:0000313" key="2">
    <source>
        <dbReference type="EMBL" id="MFD1834365.1"/>
    </source>
</evidence>
<keyword evidence="1" id="KW-1133">Transmembrane helix</keyword>
<evidence type="ECO:0000313" key="3">
    <source>
        <dbReference type="Proteomes" id="UP001597280"/>
    </source>
</evidence>
<dbReference type="RefSeq" id="WP_255430897.1">
    <property type="nucleotide sequence ID" value="NZ_BAAAIS010000002.1"/>
</dbReference>
<keyword evidence="1" id="KW-0472">Membrane</keyword>
<keyword evidence="1" id="KW-0812">Transmembrane</keyword>
<dbReference type="Proteomes" id="UP001597280">
    <property type="component" value="Unassembled WGS sequence"/>
</dbReference>